<dbReference type="EMBL" id="CP001751">
    <property type="protein sequence ID" value="ADE40438.1"/>
    <property type="molecule type" value="Genomic_DNA"/>
</dbReference>
<dbReference type="KEGG" id="apb:SAR116_2195"/>
<sequence>MRFSTVISPDGLPYIQFDDWMTPDAEGTIIQHGFFTRNGGVSSGYYNSLNCGYGSQDMPANITENRGRVATSLALGAERLYGLRQCHSAKAVLVALDQDAGQRPDADAHVTTIAEYGLAILTADCTPVLFADREAGVIGAAHAGWRGACGGVLEATINRMCKAGATCDNITAVIGPCIRQHSYQVGGDLRDEALASTEDAAVFFAADQESGKYRFDLAGYIAMRLKGCRINTIHDCQRDTYSESDQFFSHRFATHAGDSDSGRLISVIALQPFSTTMQEV</sequence>
<evidence type="ECO:0000256" key="2">
    <source>
        <dbReference type="ARBA" id="ARBA00007353"/>
    </source>
</evidence>
<dbReference type="eggNOG" id="COG1496">
    <property type="taxonomic scope" value="Bacteria"/>
</dbReference>
<keyword evidence="12" id="KW-1185">Reference proteome</keyword>
<name>D5BP04_PUNMI</name>
<evidence type="ECO:0000256" key="4">
    <source>
        <dbReference type="ARBA" id="ARBA00022723"/>
    </source>
</evidence>
<dbReference type="STRING" id="488538.SAR116_2195"/>
<dbReference type="CDD" id="cd16833">
    <property type="entry name" value="YfiH"/>
    <property type="match status" value="1"/>
</dbReference>
<dbReference type="InterPro" id="IPR011324">
    <property type="entry name" value="Cytotoxic_necrot_fac-like_cat"/>
</dbReference>
<keyword evidence="6" id="KW-0862">Zinc</keyword>
<dbReference type="GO" id="GO:0017061">
    <property type="term" value="F:S-methyl-5-thioadenosine phosphorylase activity"/>
    <property type="evidence" value="ECO:0007669"/>
    <property type="project" value="UniProtKB-EC"/>
</dbReference>
<proteinExistence type="inferred from homology"/>
<dbReference type="SUPFAM" id="SSF64438">
    <property type="entry name" value="CNF1/YfiH-like putative cysteine hydrolases"/>
    <property type="match status" value="1"/>
</dbReference>
<comment type="catalytic activity">
    <reaction evidence="1">
        <text>inosine + phosphate = alpha-D-ribose 1-phosphate + hypoxanthine</text>
        <dbReference type="Rhea" id="RHEA:27646"/>
        <dbReference type="ChEBI" id="CHEBI:17368"/>
        <dbReference type="ChEBI" id="CHEBI:17596"/>
        <dbReference type="ChEBI" id="CHEBI:43474"/>
        <dbReference type="ChEBI" id="CHEBI:57720"/>
        <dbReference type="EC" id="2.4.2.1"/>
    </reaction>
    <physiologicalReaction direction="left-to-right" evidence="1">
        <dbReference type="Rhea" id="RHEA:27647"/>
    </physiologicalReaction>
</comment>
<dbReference type="Proteomes" id="UP000007460">
    <property type="component" value="Chromosome"/>
</dbReference>
<evidence type="ECO:0000256" key="6">
    <source>
        <dbReference type="ARBA" id="ARBA00022833"/>
    </source>
</evidence>
<dbReference type="PANTHER" id="PTHR30616:SF2">
    <property type="entry name" value="PURINE NUCLEOSIDE PHOSPHORYLASE LACC1"/>
    <property type="match status" value="1"/>
</dbReference>
<keyword evidence="5" id="KW-0378">Hydrolase</keyword>
<comment type="catalytic activity">
    <reaction evidence="8">
        <text>adenosine + phosphate = alpha-D-ribose 1-phosphate + adenine</text>
        <dbReference type="Rhea" id="RHEA:27642"/>
        <dbReference type="ChEBI" id="CHEBI:16335"/>
        <dbReference type="ChEBI" id="CHEBI:16708"/>
        <dbReference type="ChEBI" id="CHEBI:43474"/>
        <dbReference type="ChEBI" id="CHEBI:57720"/>
        <dbReference type="EC" id="2.4.2.1"/>
    </reaction>
    <physiologicalReaction direction="left-to-right" evidence="8">
        <dbReference type="Rhea" id="RHEA:27643"/>
    </physiologicalReaction>
</comment>
<evidence type="ECO:0000256" key="7">
    <source>
        <dbReference type="ARBA" id="ARBA00047989"/>
    </source>
</evidence>
<evidence type="ECO:0000256" key="8">
    <source>
        <dbReference type="ARBA" id="ARBA00048968"/>
    </source>
</evidence>
<dbReference type="AlphaFoldDB" id="D5BP04"/>
<evidence type="ECO:0000256" key="10">
    <source>
        <dbReference type="RuleBase" id="RU361274"/>
    </source>
</evidence>
<dbReference type="HOGENOM" id="CLU_065784_2_0_5"/>
<keyword evidence="3" id="KW-0808">Transferase</keyword>
<dbReference type="InterPro" id="IPR003730">
    <property type="entry name" value="Cu_polyphenol_OxRdtase"/>
</dbReference>
<accession>D5BP04</accession>
<dbReference type="Gene3D" id="3.60.140.10">
    <property type="entry name" value="CNF1/YfiH-like putative cysteine hydrolases"/>
    <property type="match status" value="1"/>
</dbReference>
<evidence type="ECO:0000256" key="3">
    <source>
        <dbReference type="ARBA" id="ARBA00022679"/>
    </source>
</evidence>
<evidence type="ECO:0000256" key="9">
    <source>
        <dbReference type="ARBA" id="ARBA00049893"/>
    </source>
</evidence>
<dbReference type="PANTHER" id="PTHR30616">
    <property type="entry name" value="UNCHARACTERIZED PROTEIN YFIH"/>
    <property type="match status" value="1"/>
</dbReference>
<evidence type="ECO:0000256" key="5">
    <source>
        <dbReference type="ARBA" id="ARBA00022801"/>
    </source>
</evidence>
<comment type="catalytic activity">
    <reaction evidence="7">
        <text>adenosine + H2O + H(+) = inosine + NH4(+)</text>
        <dbReference type="Rhea" id="RHEA:24408"/>
        <dbReference type="ChEBI" id="CHEBI:15377"/>
        <dbReference type="ChEBI" id="CHEBI:15378"/>
        <dbReference type="ChEBI" id="CHEBI:16335"/>
        <dbReference type="ChEBI" id="CHEBI:17596"/>
        <dbReference type="ChEBI" id="CHEBI:28938"/>
        <dbReference type="EC" id="3.5.4.4"/>
    </reaction>
    <physiologicalReaction direction="left-to-right" evidence="7">
        <dbReference type="Rhea" id="RHEA:24409"/>
    </physiologicalReaction>
</comment>
<dbReference type="RefSeq" id="WP_013047065.1">
    <property type="nucleotide sequence ID" value="NC_014010.1"/>
</dbReference>
<gene>
    <name evidence="11" type="ordered locus">SAR116_2195</name>
</gene>
<evidence type="ECO:0000313" key="12">
    <source>
        <dbReference type="Proteomes" id="UP000007460"/>
    </source>
</evidence>
<evidence type="ECO:0000313" key="11">
    <source>
        <dbReference type="EMBL" id="ADE40438.1"/>
    </source>
</evidence>
<comment type="similarity">
    <text evidence="2 10">Belongs to the purine nucleoside phosphorylase YfiH/LACC1 family.</text>
</comment>
<protein>
    <recommendedName>
        <fullName evidence="10">Purine nucleoside phosphorylase</fullName>
    </recommendedName>
</protein>
<comment type="catalytic activity">
    <reaction evidence="9">
        <text>S-methyl-5'-thioadenosine + phosphate = 5-(methylsulfanyl)-alpha-D-ribose 1-phosphate + adenine</text>
        <dbReference type="Rhea" id="RHEA:11852"/>
        <dbReference type="ChEBI" id="CHEBI:16708"/>
        <dbReference type="ChEBI" id="CHEBI:17509"/>
        <dbReference type="ChEBI" id="CHEBI:43474"/>
        <dbReference type="ChEBI" id="CHEBI:58533"/>
        <dbReference type="EC" id="2.4.2.28"/>
    </reaction>
    <physiologicalReaction direction="left-to-right" evidence="9">
        <dbReference type="Rhea" id="RHEA:11853"/>
    </physiologicalReaction>
</comment>
<dbReference type="Pfam" id="PF02578">
    <property type="entry name" value="Cu-oxidase_4"/>
    <property type="match status" value="1"/>
</dbReference>
<organism evidence="11 12">
    <name type="scientific">Puniceispirillum marinum (strain IMCC1322)</name>
    <dbReference type="NCBI Taxonomy" id="488538"/>
    <lineage>
        <taxon>Bacteria</taxon>
        <taxon>Pseudomonadati</taxon>
        <taxon>Pseudomonadota</taxon>
        <taxon>Alphaproteobacteria</taxon>
        <taxon>Candidatus Puniceispirillales</taxon>
        <taxon>Candidatus Puniceispirillaceae</taxon>
        <taxon>Candidatus Puniceispirillum</taxon>
    </lineage>
</organism>
<reference evidence="11 12" key="1">
    <citation type="journal article" date="2010" name="J. Bacteriol.">
        <title>Complete genome sequence of "Candidatus Puniceispirillum marinum" IMCC1322, a representative of the SAR116 clade in the Alphaproteobacteria.</title>
        <authorList>
            <person name="Oh H.M."/>
            <person name="Kwon K.K."/>
            <person name="Kang I."/>
            <person name="Kang S.G."/>
            <person name="Lee J.H."/>
            <person name="Kim S.J."/>
            <person name="Cho J.C."/>
        </authorList>
    </citation>
    <scope>NUCLEOTIDE SEQUENCE [LARGE SCALE GENOMIC DNA]</scope>
    <source>
        <strain evidence="11 12">IMCC1322</strain>
    </source>
</reference>
<dbReference type="GO" id="GO:0016787">
    <property type="term" value="F:hydrolase activity"/>
    <property type="evidence" value="ECO:0007669"/>
    <property type="project" value="UniProtKB-KW"/>
</dbReference>
<dbReference type="GO" id="GO:0005507">
    <property type="term" value="F:copper ion binding"/>
    <property type="evidence" value="ECO:0007669"/>
    <property type="project" value="TreeGrafter"/>
</dbReference>
<evidence type="ECO:0000256" key="1">
    <source>
        <dbReference type="ARBA" id="ARBA00000553"/>
    </source>
</evidence>
<keyword evidence="4" id="KW-0479">Metal-binding</keyword>
<dbReference type="NCBIfam" id="TIGR00726">
    <property type="entry name" value="peptidoglycan editing factor PgeF"/>
    <property type="match status" value="1"/>
</dbReference>
<dbReference type="InterPro" id="IPR038371">
    <property type="entry name" value="Cu_polyphenol_OxRdtase_sf"/>
</dbReference>